<dbReference type="InterPro" id="IPR011051">
    <property type="entry name" value="RmlC_Cupin_sf"/>
</dbReference>
<evidence type="ECO:0000259" key="2">
    <source>
        <dbReference type="Pfam" id="PF07883"/>
    </source>
</evidence>
<accession>A0A5K7WVQ9</accession>
<dbReference type="Pfam" id="PF07883">
    <property type="entry name" value="Cupin_2"/>
    <property type="match status" value="1"/>
</dbReference>
<feature type="chain" id="PRO_5024876885" description="Cupin type-2 domain-containing protein" evidence="1">
    <location>
        <begin position="31"/>
        <end position="123"/>
    </location>
</feature>
<name>A0A5K7WVQ9_9BACL</name>
<dbReference type="SUPFAM" id="SSF51182">
    <property type="entry name" value="RmlC-like cupins"/>
    <property type="match status" value="1"/>
</dbReference>
<organism evidence="3 4">
    <name type="scientific">Sporolactobacillus terrae</name>
    <dbReference type="NCBI Taxonomy" id="269673"/>
    <lineage>
        <taxon>Bacteria</taxon>
        <taxon>Bacillati</taxon>
        <taxon>Bacillota</taxon>
        <taxon>Bacilli</taxon>
        <taxon>Bacillales</taxon>
        <taxon>Sporolactobacillaceae</taxon>
        <taxon>Sporolactobacillus</taxon>
    </lineage>
</organism>
<keyword evidence="1" id="KW-0732">Signal</keyword>
<dbReference type="Proteomes" id="UP000326951">
    <property type="component" value="Chromosome"/>
</dbReference>
<evidence type="ECO:0000256" key="1">
    <source>
        <dbReference type="SAM" id="SignalP"/>
    </source>
</evidence>
<feature type="domain" description="Cupin type-2" evidence="2">
    <location>
        <begin position="62"/>
        <end position="116"/>
    </location>
</feature>
<dbReference type="CDD" id="cd02209">
    <property type="entry name" value="cupin_XRE_C"/>
    <property type="match status" value="1"/>
</dbReference>
<dbReference type="RefSeq" id="WP_152080161.1">
    <property type="nucleotide sequence ID" value="NZ_AP021853.1"/>
</dbReference>
<dbReference type="Gene3D" id="2.60.120.10">
    <property type="entry name" value="Jelly Rolls"/>
    <property type="match status" value="1"/>
</dbReference>
<evidence type="ECO:0000313" key="3">
    <source>
        <dbReference type="EMBL" id="BBN97724.1"/>
    </source>
</evidence>
<protein>
    <recommendedName>
        <fullName evidence="2">Cupin type-2 domain-containing protein</fullName>
    </recommendedName>
</protein>
<gene>
    <name evidence="3" type="ORF">St703_04290</name>
</gene>
<dbReference type="InterPro" id="IPR014710">
    <property type="entry name" value="RmlC-like_jellyroll"/>
</dbReference>
<feature type="signal peptide" evidence="1">
    <location>
        <begin position="1"/>
        <end position="30"/>
    </location>
</feature>
<dbReference type="InterPro" id="IPR013096">
    <property type="entry name" value="Cupin_2"/>
</dbReference>
<dbReference type="EMBL" id="AP021853">
    <property type="protein sequence ID" value="BBN97724.1"/>
    <property type="molecule type" value="Genomic_DNA"/>
</dbReference>
<reference evidence="3 4" key="1">
    <citation type="submission" date="2019-09" db="EMBL/GenBank/DDBJ databases">
        <title>Complete genome sequence of Sporolactobacillus terrae 70-3.</title>
        <authorList>
            <person name="Tanaka N."/>
            <person name="Shiwa Y."/>
            <person name="Fujita N."/>
            <person name="Tanasupawat S."/>
        </authorList>
    </citation>
    <scope>NUCLEOTIDE SEQUENCE [LARGE SCALE GENOMIC DNA]</scope>
    <source>
        <strain evidence="3 4">70-3</strain>
    </source>
</reference>
<evidence type="ECO:0000313" key="4">
    <source>
        <dbReference type="Proteomes" id="UP000326951"/>
    </source>
</evidence>
<sequence>MKLSFFRKLALLSLVAIMPSSIILPTISHAATEDIANTSKNNIIEKPETDKPIPQSEFTEAHQFGVNEYVTVMAGSLNVSVGGETYRLHTYDSIKFKGDLDHKYINPTRTVAILHFVIAYHSM</sequence>
<dbReference type="AlphaFoldDB" id="A0A5K7WVQ9"/>
<proteinExistence type="predicted"/>